<dbReference type="GO" id="GO:0005886">
    <property type="term" value="C:plasma membrane"/>
    <property type="evidence" value="ECO:0007669"/>
    <property type="project" value="UniProtKB-SubCell"/>
</dbReference>
<dbReference type="Gene3D" id="3.30.565.10">
    <property type="entry name" value="Histidine kinase-like ATPase, C-terminal domain"/>
    <property type="match status" value="1"/>
</dbReference>
<dbReference type="InterPro" id="IPR036097">
    <property type="entry name" value="HisK_dim/P_sf"/>
</dbReference>
<feature type="domain" description="Histidine kinase" evidence="11">
    <location>
        <begin position="241"/>
        <end position="442"/>
    </location>
</feature>
<dbReference type="PANTHER" id="PTHR44936">
    <property type="entry name" value="SENSOR PROTEIN CREC"/>
    <property type="match status" value="1"/>
</dbReference>
<dbReference type="GO" id="GO:0005524">
    <property type="term" value="F:ATP binding"/>
    <property type="evidence" value="ECO:0007669"/>
    <property type="project" value="UniProtKB-KW"/>
</dbReference>
<keyword evidence="9" id="KW-0067">ATP-binding</keyword>
<dbReference type="AlphaFoldDB" id="X7F1F2"/>
<sequence>MRTLVLTIFALALVNISLAVAMRWSATDFDASLAGPPVVRQAAAAARLMDELDPQTRPTALAALNSPLLQFSLSARFDDTPPVENPAPVFVPIISLYQGVLDERPFSVFHRNGLRTGLLRPTTLSDDIIIVMRLADGAGLVVSGGDEYRRLVGSYGVTLAVGVLSVVLIGLMTWASLSYARPLEQLARASRTFVERANTAAGLQPLPETGPRPVRELASALNLAGARIARAMTEQTTTLAAIAHDLRTYLTRLRMRNEFIEDDVQREKNARDIEDMSRLIDDTLLLGEASHEKPEFTRVDLTEWLTEFAARRRDVGDAVHATTPSAAITADIAAPELTRVLNNVVDNALRYAGSASIAVSWVDPATVAIDVVDAGPGVPDAFLDEMSSPFTRIEGSRSRDTGGAGLGLAIAKALMEQIGGGLSLTNLERGGFRARLTLGIPLSNQPREDT</sequence>
<dbReference type="EMBL" id="JAME01000059">
    <property type="protein sequence ID" value="ETX26747.1"/>
    <property type="molecule type" value="Genomic_DNA"/>
</dbReference>
<evidence type="ECO:0000256" key="7">
    <source>
        <dbReference type="ARBA" id="ARBA00022741"/>
    </source>
</evidence>
<proteinExistence type="predicted"/>
<protein>
    <recommendedName>
        <fullName evidence="3">histidine kinase</fullName>
        <ecNumber evidence="3">2.7.13.3</ecNumber>
    </recommendedName>
</protein>
<accession>X7F1F2</accession>
<keyword evidence="7" id="KW-0547">Nucleotide-binding</keyword>
<keyword evidence="6" id="KW-0808">Transferase</keyword>
<dbReference type="SUPFAM" id="SSF55874">
    <property type="entry name" value="ATPase domain of HSP90 chaperone/DNA topoisomerase II/histidine kinase"/>
    <property type="match status" value="1"/>
</dbReference>
<evidence type="ECO:0000256" key="1">
    <source>
        <dbReference type="ARBA" id="ARBA00000085"/>
    </source>
</evidence>
<reference evidence="12 13" key="1">
    <citation type="submission" date="2014-01" db="EMBL/GenBank/DDBJ databases">
        <title>Roseivivax isoporae LMG 25204 Genome Sequencing.</title>
        <authorList>
            <person name="Lai Q."/>
            <person name="Li G."/>
            <person name="Shao Z."/>
        </authorList>
    </citation>
    <scope>NUCLEOTIDE SEQUENCE [LARGE SCALE GENOMIC DNA]</scope>
    <source>
        <strain evidence="12 13">LMG 25204</strain>
    </source>
</reference>
<evidence type="ECO:0000313" key="13">
    <source>
        <dbReference type="Proteomes" id="UP000023430"/>
    </source>
</evidence>
<dbReference type="Gene3D" id="1.10.287.130">
    <property type="match status" value="1"/>
</dbReference>
<dbReference type="PRINTS" id="PR00344">
    <property type="entry name" value="BCTRLSENSOR"/>
</dbReference>
<keyword evidence="5" id="KW-0597">Phosphoprotein</keyword>
<keyword evidence="8" id="KW-0418">Kinase</keyword>
<name>X7F1F2_9RHOB</name>
<keyword evidence="13" id="KW-1185">Reference proteome</keyword>
<evidence type="ECO:0000313" key="12">
    <source>
        <dbReference type="EMBL" id="ETX26747.1"/>
    </source>
</evidence>
<dbReference type="InterPro" id="IPR036890">
    <property type="entry name" value="HATPase_C_sf"/>
</dbReference>
<keyword evidence="10" id="KW-0472">Membrane</keyword>
<feature type="transmembrane region" description="Helical" evidence="10">
    <location>
        <begin position="155"/>
        <end position="180"/>
    </location>
</feature>
<keyword evidence="10" id="KW-0812">Transmembrane</keyword>
<dbReference type="InterPro" id="IPR003594">
    <property type="entry name" value="HATPase_dom"/>
</dbReference>
<dbReference type="STRING" id="1449351.RISW2_19475"/>
<dbReference type="InterPro" id="IPR003661">
    <property type="entry name" value="HisK_dim/P_dom"/>
</dbReference>
<evidence type="ECO:0000256" key="4">
    <source>
        <dbReference type="ARBA" id="ARBA00022475"/>
    </source>
</evidence>
<evidence type="ECO:0000256" key="2">
    <source>
        <dbReference type="ARBA" id="ARBA00004651"/>
    </source>
</evidence>
<evidence type="ECO:0000256" key="10">
    <source>
        <dbReference type="SAM" id="Phobius"/>
    </source>
</evidence>
<dbReference type="InterPro" id="IPR005467">
    <property type="entry name" value="His_kinase_dom"/>
</dbReference>
<evidence type="ECO:0000256" key="3">
    <source>
        <dbReference type="ARBA" id="ARBA00012438"/>
    </source>
</evidence>
<dbReference type="SUPFAM" id="SSF47384">
    <property type="entry name" value="Homodimeric domain of signal transducing histidine kinase"/>
    <property type="match status" value="1"/>
</dbReference>
<dbReference type="EC" id="2.7.13.3" evidence="3"/>
<dbReference type="GO" id="GO:0000155">
    <property type="term" value="F:phosphorelay sensor kinase activity"/>
    <property type="evidence" value="ECO:0007669"/>
    <property type="project" value="InterPro"/>
</dbReference>
<dbReference type="SMART" id="SM00388">
    <property type="entry name" value="HisKA"/>
    <property type="match status" value="1"/>
</dbReference>
<keyword evidence="10" id="KW-1133">Transmembrane helix</keyword>
<dbReference type="InterPro" id="IPR004358">
    <property type="entry name" value="Sig_transdc_His_kin-like_C"/>
</dbReference>
<dbReference type="PANTHER" id="PTHR44936:SF10">
    <property type="entry name" value="SENSOR PROTEIN RSTB"/>
    <property type="match status" value="1"/>
</dbReference>
<comment type="caution">
    <text evidence="12">The sequence shown here is derived from an EMBL/GenBank/DDBJ whole genome shotgun (WGS) entry which is preliminary data.</text>
</comment>
<keyword evidence="4" id="KW-1003">Cell membrane</keyword>
<dbReference type="PATRIC" id="fig|1449351.3.peg.4367"/>
<dbReference type="InterPro" id="IPR050980">
    <property type="entry name" value="2C_sensor_his_kinase"/>
</dbReference>
<comment type="catalytic activity">
    <reaction evidence="1">
        <text>ATP + protein L-histidine = ADP + protein N-phospho-L-histidine.</text>
        <dbReference type="EC" id="2.7.13.3"/>
    </reaction>
</comment>
<dbReference type="eggNOG" id="COG0642">
    <property type="taxonomic scope" value="Bacteria"/>
</dbReference>
<organism evidence="12 13">
    <name type="scientific">Roseivivax isoporae LMG 25204</name>
    <dbReference type="NCBI Taxonomy" id="1449351"/>
    <lineage>
        <taxon>Bacteria</taxon>
        <taxon>Pseudomonadati</taxon>
        <taxon>Pseudomonadota</taxon>
        <taxon>Alphaproteobacteria</taxon>
        <taxon>Rhodobacterales</taxon>
        <taxon>Roseobacteraceae</taxon>
        <taxon>Roseivivax</taxon>
    </lineage>
</organism>
<evidence type="ECO:0000256" key="9">
    <source>
        <dbReference type="ARBA" id="ARBA00022840"/>
    </source>
</evidence>
<comment type="subcellular location">
    <subcellularLocation>
        <location evidence="2">Cell membrane</location>
        <topology evidence="2">Multi-pass membrane protein</topology>
    </subcellularLocation>
</comment>
<dbReference type="PROSITE" id="PS50109">
    <property type="entry name" value="HIS_KIN"/>
    <property type="match status" value="1"/>
</dbReference>
<evidence type="ECO:0000256" key="8">
    <source>
        <dbReference type="ARBA" id="ARBA00022777"/>
    </source>
</evidence>
<gene>
    <name evidence="12" type="ORF">RISW2_19475</name>
</gene>
<dbReference type="Proteomes" id="UP000023430">
    <property type="component" value="Unassembled WGS sequence"/>
</dbReference>
<dbReference type="Pfam" id="PF02518">
    <property type="entry name" value="HATPase_c"/>
    <property type="match status" value="1"/>
</dbReference>
<evidence type="ECO:0000256" key="5">
    <source>
        <dbReference type="ARBA" id="ARBA00022553"/>
    </source>
</evidence>
<evidence type="ECO:0000259" key="11">
    <source>
        <dbReference type="PROSITE" id="PS50109"/>
    </source>
</evidence>
<dbReference type="SMART" id="SM00387">
    <property type="entry name" value="HATPase_c"/>
    <property type="match status" value="1"/>
</dbReference>
<evidence type="ECO:0000256" key="6">
    <source>
        <dbReference type="ARBA" id="ARBA00022679"/>
    </source>
</evidence>
<dbReference type="CDD" id="cd00082">
    <property type="entry name" value="HisKA"/>
    <property type="match status" value="1"/>
</dbReference>